<proteinExistence type="predicted"/>
<organism evidence="1 2">
    <name type="scientific">Nocardia implantans</name>
    <dbReference type="NCBI Taxonomy" id="3108168"/>
    <lineage>
        <taxon>Bacteria</taxon>
        <taxon>Bacillati</taxon>
        <taxon>Actinomycetota</taxon>
        <taxon>Actinomycetes</taxon>
        <taxon>Mycobacteriales</taxon>
        <taxon>Nocardiaceae</taxon>
        <taxon>Nocardia</taxon>
    </lineage>
</organism>
<reference evidence="1 2" key="1">
    <citation type="submission" date="2023-12" db="EMBL/GenBank/DDBJ databases">
        <title>novel species in genus Nocarida.</title>
        <authorList>
            <person name="Li Z."/>
        </authorList>
    </citation>
    <scope>NUCLEOTIDE SEQUENCE [LARGE SCALE GENOMIC DNA]</scope>
    <source>
        <strain evidence="1 2">CDC186</strain>
    </source>
</reference>
<sequence>MPDGAAAVPEEKQAGGAVKLVSQVSSGPDLSLITAGEHWANSKLMTVITDLGVLFYV</sequence>
<dbReference type="EMBL" id="JAYKYQ010000002">
    <property type="protein sequence ID" value="MEB3509811.1"/>
    <property type="molecule type" value="Genomic_DNA"/>
</dbReference>
<comment type="caution">
    <text evidence="1">The sequence shown here is derived from an EMBL/GenBank/DDBJ whole genome shotgun (WGS) entry which is preliminary data.</text>
</comment>
<evidence type="ECO:0000313" key="1">
    <source>
        <dbReference type="EMBL" id="MEB3509811.1"/>
    </source>
</evidence>
<dbReference type="Proteomes" id="UP001348098">
    <property type="component" value="Unassembled WGS sequence"/>
</dbReference>
<accession>A0ABU6AQS6</accession>
<protein>
    <submittedName>
        <fullName evidence="1">Uncharacterized protein</fullName>
    </submittedName>
</protein>
<dbReference type="RefSeq" id="WP_195077798.1">
    <property type="nucleotide sequence ID" value="NZ_JAYESH010000001.1"/>
</dbReference>
<name>A0ABU6AQS6_9NOCA</name>
<gene>
    <name evidence="1" type="ORF">U3653_07280</name>
</gene>
<evidence type="ECO:0000313" key="2">
    <source>
        <dbReference type="Proteomes" id="UP001348098"/>
    </source>
</evidence>
<keyword evidence="2" id="KW-1185">Reference proteome</keyword>